<accession>E4UBI7</accession>
<dbReference type="Proteomes" id="UP000007038">
    <property type="component" value="Chromosome"/>
</dbReference>
<dbReference type="GeneID" id="96886677"/>
<dbReference type="KEGG" id="lso:CKC_03720"/>
<reference evidence="2" key="1">
    <citation type="submission" date="2010-11" db="EMBL/GenBank/DDBJ databases">
        <title>Complete genome sequence of Candidatus Liberibacter solanacearum CLso-ZC1.</title>
        <authorList>
            <person name="Lin H."/>
            <person name="Doddapaneni H.V."/>
            <person name="Lou B."/>
            <person name="Civerolo E.L."/>
            <person name="Chen C."/>
            <person name="Duan Y."/>
            <person name="Zhou L."/>
            <person name="Glynn J."/>
        </authorList>
    </citation>
    <scope>NUCLEOTIDE SEQUENCE [LARGE SCALE GENOMIC DNA]</scope>
    <source>
        <strain evidence="2">CLso-ZC1</strain>
    </source>
</reference>
<dbReference type="RefSeq" id="WP_013462149.1">
    <property type="nucleotide sequence ID" value="NC_014774.1"/>
</dbReference>
<gene>
    <name evidence="1" type="ordered locus">CKC_03720</name>
</gene>
<dbReference type="HOGENOM" id="CLU_2666704_0_0_5"/>
<dbReference type="AlphaFoldDB" id="E4UBI7"/>
<organism evidence="1 2">
    <name type="scientific">Liberibacter solanacearum (strain CLso-ZC1)</name>
    <dbReference type="NCBI Taxonomy" id="658172"/>
    <lineage>
        <taxon>Bacteria</taxon>
        <taxon>Pseudomonadati</taxon>
        <taxon>Pseudomonadota</taxon>
        <taxon>Alphaproteobacteria</taxon>
        <taxon>Hyphomicrobiales</taxon>
        <taxon>Rhizobiaceae</taxon>
        <taxon>Liberibacter</taxon>
    </lineage>
</organism>
<protein>
    <submittedName>
        <fullName evidence="1">p4 family phage/plasmid primase</fullName>
    </submittedName>
</protein>
<evidence type="ECO:0000313" key="1">
    <source>
        <dbReference type="EMBL" id="ADR52493.1"/>
    </source>
</evidence>
<dbReference type="eggNOG" id="COG3378">
    <property type="taxonomic scope" value="Bacteria"/>
</dbReference>
<reference key="2">
    <citation type="submission" date="2010-11" db="EMBL/GenBank/DDBJ databases">
        <authorList>
            <person name="Lin H."/>
            <person name="Doddapaneni H.V."/>
            <person name="Lou B."/>
            <person name="Civerolo E.L."/>
            <person name="Chen C."/>
            <person name="Duan Y."/>
            <person name="Zhou L."/>
            <person name="Glynn J."/>
        </authorList>
    </citation>
    <scope>NUCLEOTIDE SEQUENCE</scope>
    <source>
        <strain>CLso-ZC1</strain>
    </source>
</reference>
<evidence type="ECO:0000313" key="2">
    <source>
        <dbReference type="Proteomes" id="UP000007038"/>
    </source>
</evidence>
<name>E4UBI7_LIBSC</name>
<proteinExistence type="predicted"/>
<sequence>MTVARVGEGFLEESSILAKSYSEYREQELNYDRKRISTRTVTLNLKQKGFIGGREWEKSNSDRRKYLPHYKRLKT</sequence>
<reference evidence="1 2" key="3">
    <citation type="journal article" date="2011" name="PLoS ONE">
        <title>The Complete Genome Sequence of 'Candidatus Liberibacter solanacearum', the Bacterium Associated with Potato Zebra Chip Disease.</title>
        <authorList>
            <person name="Lin H."/>
            <person name="Lou B."/>
            <person name="Glynn J.M."/>
            <person name="Doddapaneni H."/>
            <person name="Civerolo E.L."/>
            <person name="Chen C."/>
            <person name="Duan Y."/>
            <person name="Zhou L."/>
            <person name="Vahling C.M."/>
        </authorList>
    </citation>
    <scope>NUCLEOTIDE SEQUENCE [LARGE SCALE GENOMIC DNA]</scope>
    <source>
        <strain evidence="1 2">CLso-ZC1</strain>
    </source>
</reference>
<dbReference type="EMBL" id="CP002371">
    <property type="protein sequence ID" value="ADR52493.1"/>
    <property type="molecule type" value="Genomic_DNA"/>
</dbReference>
<dbReference type="STRING" id="658172.CKC_03720"/>